<organism evidence="3 4">
    <name type="scientific">Rhodocollybia butyracea</name>
    <dbReference type="NCBI Taxonomy" id="206335"/>
    <lineage>
        <taxon>Eukaryota</taxon>
        <taxon>Fungi</taxon>
        <taxon>Dikarya</taxon>
        <taxon>Basidiomycota</taxon>
        <taxon>Agaricomycotina</taxon>
        <taxon>Agaricomycetes</taxon>
        <taxon>Agaricomycetidae</taxon>
        <taxon>Agaricales</taxon>
        <taxon>Marasmiineae</taxon>
        <taxon>Omphalotaceae</taxon>
        <taxon>Rhodocollybia</taxon>
    </lineage>
</organism>
<comment type="caution">
    <text evidence="3">The sequence shown here is derived from an EMBL/GenBank/DDBJ whole genome shotgun (WGS) entry which is preliminary data.</text>
</comment>
<feature type="region of interest" description="Disordered" evidence="1">
    <location>
        <begin position="169"/>
        <end position="196"/>
    </location>
</feature>
<dbReference type="AlphaFoldDB" id="A0A9P5PYU2"/>
<evidence type="ECO:0000313" key="3">
    <source>
        <dbReference type="EMBL" id="KAF9071906.1"/>
    </source>
</evidence>
<reference evidence="3" key="1">
    <citation type="submission" date="2020-11" db="EMBL/GenBank/DDBJ databases">
        <authorList>
            <consortium name="DOE Joint Genome Institute"/>
            <person name="Ahrendt S."/>
            <person name="Riley R."/>
            <person name="Andreopoulos W."/>
            <person name="Labutti K."/>
            <person name="Pangilinan J."/>
            <person name="Ruiz-Duenas F.J."/>
            <person name="Barrasa J.M."/>
            <person name="Sanchez-Garcia M."/>
            <person name="Camarero S."/>
            <person name="Miyauchi S."/>
            <person name="Serrano A."/>
            <person name="Linde D."/>
            <person name="Babiker R."/>
            <person name="Drula E."/>
            <person name="Ayuso-Fernandez I."/>
            <person name="Pacheco R."/>
            <person name="Padilla G."/>
            <person name="Ferreira P."/>
            <person name="Barriuso J."/>
            <person name="Kellner H."/>
            <person name="Castanera R."/>
            <person name="Alfaro M."/>
            <person name="Ramirez L."/>
            <person name="Pisabarro A.G."/>
            <person name="Kuo A."/>
            <person name="Tritt A."/>
            <person name="Lipzen A."/>
            <person name="He G."/>
            <person name="Yan M."/>
            <person name="Ng V."/>
            <person name="Cullen D."/>
            <person name="Martin F."/>
            <person name="Rosso M.-N."/>
            <person name="Henrissat B."/>
            <person name="Hibbett D."/>
            <person name="Martinez A.T."/>
            <person name="Grigoriev I.V."/>
        </authorList>
    </citation>
    <scope>NUCLEOTIDE SEQUENCE</scope>
    <source>
        <strain evidence="3">AH 40177</strain>
    </source>
</reference>
<keyword evidence="2" id="KW-1133">Transmembrane helix</keyword>
<dbReference type="SUPFAM" id="SSF57850">
    <property type="entry name" value="RING/U-box"/>
    <property type="match status" value="1"/>
</dbReference>
<protein>
    <recommendedName>
        <fullName evidence="5">RING-type domain-containing protein</fullName>
    </recommendedName>
</protein>
<sequence>MPKRNQPSEQDGINLNLLYPDRYDCDEEDLEQSDFPGLNLGTESLAATPKYGSLARQRSLDSQRLKKAKAKQITVDRECIICFDLAMRPSRTRCCGKLFCEDHLHDWLSRSSNRCPSCGTYCDPETGVVSLAAPTSPTWLSQHTSHTTTTTLRKRNSFDYDVEHDNLDAKASSTRSSSSSSNHSVDPSTDQDGENTHISANELSHVRSICTKLIRHFLDDPLLAVPEVYAFEHPETSSQLVELDSPTVPPSSQSPEIQMFLTPAYRSSGSAVVNDDEMVFVALASKVAGKVLSIIALILVFWLLVSS</sequence>
<keyword evidence="2" id="KW-0812">Transmembrane</keyword>
<evidence type="ECO:0000256" key="1">
    <source>
        <dbReference type="SAM" id="MobiDB-lite"/>
    </source>
</evidence>
<dbReference type="OrthoDB" id="6270329at2759"/>
<dbReference type="InterPro" id="IPR013083">
    <property type="entry name" value="Znf_RING/FYVE/PHD"/>
</dbReference>
<keyword evidence="4" id="KW-1185">Reference proteome</keyword>
<evidence type="ECO:0000256" key="2">
    <source>
        <dbReference type="SAM" id="Phobius"/>
    </source>
</evidence>
<accession>A0A9P5PYU2</accession>
<name>A0A9P5PYU2_9AGAR</name>
<dbReference type="Proteomes" id="UP000772434">
    <property type="component" value="Unassembled WGS sequence"/>
</dbReference>
<feature type="compositionally biased region" description="Low complexity" evidence="1">
    <location>
        <begin position="172"/>
        <end position="188"/>
    </location>
</feature>
<feature type="transmembrane region" description="Helical" evidence="2">
    <location>
        <begin position="287"/>
        <end position="305"/>
    </location>
</feature>
<dbReference type="EMBL" id="JADNRY010000029">
    <property type="protein sequence ID" value="KAF9071906.1"/>
    <property type="molecule type" value="Genomic_DNA"/>
</dbReference>
<keyword evidence="2" id="KW-0472">Membrane</keyword>
<proteinExistence type="predicted"/>
<evidence type="ECO:0000313" key="4">
    <source>
        <dbReference type="Proteomes" id="UP000772434"/>
    </source>
</evidence>
<dbReference type="Gene3D" id="3.30.40.10">
    <property type="entry name" value="Zinc/RING finger domain, C3HC4 (zinc finger)"/>
    <property type="match status" value="1"/>
</dbReference>
<gene>
    <name evidence="3" type="ORF">BDP27DRAFT_463747</name>
</gene>
<evidence type="ECO:0008006" key="5">
    <source>
        <dbReference type="Google" id="ProtNLM"/>
    </source>
</evidence>